<comment type="caution">
    <text evidence="1">The sequence shown here is derived from an EMBL/GenBank/DDBJ whole genome shotgun (WGS) entry which is preliminary data.</text>
</comment>
<protein>
    <submittedName>
        <fullName evidence="1">Uncharacterized protein</fullName>
    </submittedName>
</protein>
<evidence type="ECO:0000313" key="1">
    <source>
        <dbReference type="EMBL" id="PAV28418.1"/>
    </source>
</evidence>
<name>A0A2A2IAK3_9BACI</name>
<proteinExistence type="predicted"/>
<evidence type="ECO:0000313" key="2">
    <source>
        <dbReference type="Proteomes" id="UP000218887"/>
    </source>
</evidence>
<dbReference type="EMBL" id="NPOA01000013">
    <property type="protein sequence ID" value="PAV28418.1"/>
    <property type="molecule type" value="Genomic_DNA"/>
</dbReference>
<gene>
    <name evidence="1" type="ORF">CIL05_17450</name>
</gene>
<dbReference type="AlphaFoldDB" id="A0A2A2IAK3"/>
<dbReference type="Proteomes" id="UP000218887">
    <property type="component" value="Unassembled WGS sequence"/>
</dbReference>
<keyword evidence="2" id="KW-1185">Reference proteome</keyword>
<organism evidence="1 2">
    <name type="scientific">Virgibacillus profundi</name>
    <dbReference type="NCBI Taxonomy" id="2024555"/>
    <lineage>
        <taxon>Bacteria</taxon>
        <taxon>Bacillati</taxon>
        <taxon>Bacillota</taxon>
        <taxon>Bacilli</taxon>
        <taxon>Bacillales</taxon>
        <taxon>Bacillaceae</taxon>
        <taxon>Virgibacillus</taxon>
    </lineage>
</organism>
<sequence>MPIKILTDNYGIPLEREFEAWIVKGIREYFKQIDENIEIVAVSPKEEKKYPADASFFHNGKVIGLQFKRPKFKELGGKYIICYSRMEWDIDKPEHQYDLIKNNNNIYYALPTFINRAWQENALHHCFFWRPNKKDKHKYVWYNNSNANISLLERTDAYRWGTFIEQIYSDNIGVWVGKKGKHKNVYNYINDFLSWDDHKKELNDEQSKNRKTQDNESFIGEQEDNSIYYFIFIPMNEH</sequence>
<accession>A0A2A2IAK3</accession>
<dbReference type="OrthoDB" id="9862328at2"/>
<reference evidence="1 2" key="1">
    <citation type="submission" date="2017-08" db="EMBL/GenBank/DDBJ databases">
        <title>Virgibacillus indicus sp. nov. and Virgibacillus profoundi sp. nov, two moderately halophilic bacteria isolated from marine sediment by using the Microfluidic Streak Plate.</title>
        <authorList>
            <person name="Xu B."/>
            <person name="Hu B."/>
            <person name="Wang J."/>
            <person name="Zhu Y."/>
            <person name="Huang L."/>
            <person name="Du W."/>
            <person name="Huang Y."/>
        </authorList>
    </citation>
    <scope>NUCLEOTIDE SEQUENCE [LARGE SCALE GENOMIC DNA]</scope>
    <source>
        <strain evidence="1 2">IO3-P3-H5</strain>
    </source>
</reference>
<dbReference type="RefSeq" id="WP_095656834.1">
    <property type="nucleotide sequence ID" value="NZ_NPOA01000013.1"/>
</dbReference>